<comment type="caution">
    <text evidence="4">The sequence shown here is derived from an EMBL/GenBank/DDBJ whole genome shotgun (WGS) entry which is preliminary data.</text>
</comment>
<reference evidence="4 5" key="1">
    <citation type="submission" date="2015-10" db="EMBL/GenBank/DDBJ databases">
        <title>Metagenome-Assembled Genomes uncover a global brackish microbiome.</title>
        <authorList>
            <person name="Hugerth L.W."/>
            <person name="Larsson J."/>
            <person name="Alneberg J."/>
            <person name="Lindh M.V."/>
            <person name="Legrand C."/>
            <person name="Pinhassi J."/>
            <person name="Andersson A.F."/>
        </authorList>
    </citation>
    <scope>NUCLEOTIDE SEQUENCE [LARGE SCALE GENOMIC DNA]</scope>
    <source>
        <strain evidence="4">BACL4 MAG-120507-bin80</strain>
    </source>
</reference>
<keyword evidence="1" id="KW-0813">Transport</keyword>
<dbReference type="Gene3D" id="2.40.50.100">
    <property type="match status" value="1"/>
</dbReference>
<dbReference type="GO" id="GO:0015679">
    <property type="term" value="P:plasma membrane copper ion transport"/>
    <property type="evidence" value="ECO:0007669"/>
    <property type="project" value="TreeGrafter"/>
</dbReference>
<dbReference type="PANTHER" id="PTHR30097:SF4">
    <property type="entry name" value="SLR6042 PROTEIN"/>
    <property type="match status" value="1"/>
</dbReference>
<dbReference type="Gene3D" id="2.40.420.20">
    <property type="match status" value="1"/>
</dbReference>
<feature type="non-terminal residue" evidence="4">
    <location>
        <position position="1"/>
    </location>
</feature>
<name>A0A0R2SFY2_9GAMM</name>
<dbReference type="EMBL" id="LIBB01000107">
    <property type="protein sequence ID" value="KRO72016.1"/>
    <property type="molecule type" value="Genomic_DNA"/>
</dbReference>
<gene>
    <name evidence="4" type="ORF">ABR69_03430</name>
</gene>
<evidence type="ECO:0000313" key="5">
    <source>
        <dbReference type="Proteomes" id="UP000051934"/>
    </source>
</evidence>
<dbReference type="InterPro" id="IPR011053">
    <property type="entry name" value="Single_hybrid_motif"/>
</dbReference>
<dbReference type="AlphaFoldDB" id="A0A0R2SFY2"/>
<dbReference type="CDD" id="cd06850">
    <property type="entry name" value="biotinyl_domain"/>
    <property type="match status" value="1"/>
</dbReference>
<dbReference type="Pfam" id="PF25973">
    <property type="entry name" value="BSH_CzcB"/>
    <property type="match status" value="1"/>
</dbReference>
<dbReference type="InterPro" id="IPR051909">
    <property type="entry name" value="MFP_Cation_Efflux"/>
</dbReference>
<dbReference type="InterPro" id="IPR058649">
    <property type="entry name" value="CzcB_C"/>
</dbReference>
<dbReference type="GO" id="GO:0060003">
    <property type="term" value="P:copper ion export"/>
    <property type="evidence" value="ECO:0007669"/>
    <property type="project" value="TreeGrafter"/>
</dbReference>
<dbReference type="Pfam" id="PF25975">
    <property type="entry name" value="CzcB_C"/>
    <property type="match status" value="1"/>
</dbReference>
<evidence type="ECO:0000259" key="3">
    <source>
        <dbReference type="Pfam" id="PF25975"/>
    </source>
</evidence>
<dbReference type="GO" id="GO:0046914">
    <property type="term" value="F:transition metal ion binding"/>
    <property type="evidence" value="ECO:0007669"/>
    <property type="project" value="TreeGrafter"/>
</dbReference>
<proteinExistence type="predicted"/>
<dbReference type="SUPFAM" id="SSF51230">
    <property type="entry name" value="Single hybrid motif"/>
    <property type="match status" value="1"/>
</dbReference>
<dbReference type="GO" id="GO:0030288">
    <property type="term" value="C:outer membrane-bounded periplasmic space"/>
    <property type="evidence" value="ECO:0007669"/>
    <property type="project" value="TreeGrafter"/>
</dbReference>
<accession>A0A0R2SFY2</accession>
<protein>
    <submittedName>
        <fullName evidence="4">Uncharacterized protein</fullName>
    </submittedName>
</protein>
<feature type="domain" description="CzcB-like barrel-sandwich hybrid" evidence="2">
    <location>
        <begin position="93"/>
        <end position="164"/>
    </location>
</feature>
<evidence type="ECO:0000313" key="4">
    <source>
        <dbReference type="EMBL" id="KRO72016.1"/>
    </source>
</evidence>
<dbReference type="InterPro" id="IPR058647">
    <property type="entry name" value="BSH_CzcB-like"/>
</dbReference>
<evidence type="ECO:0000256" key="1">
    <source>
        <dbReference type="ARBA" id="ARBA00022448"/>
    </source>
</evidence>
<sequence>VSNKDNTMNQLTVRKDVSRNLSLLLFFSITLIIAKLSFAAEEEHEHDEAEMEVVEISASMAQELGIETEIVSGGVINRSLLLYGKTMPDPQSVSHVAARYPGMIRAMIPALGDTVTAGQVIAIIEANNSLQTYEILAPLSGTVVEKHANPGEQATTQSLLTIANYENIWVDLTIFPGDSQQVRSGMPVTIRMEDLSADSSISYMNPSQGQSPTVIARVPLENTESRWTPGLLVEGLVHIESTDVGIAVKNDALQLFENNQVVFVLEGEVYEPRPVVLGRSDNSMTEVLAGLNIGERYVVSNSYLIKADLEKDGVEHDH</sequence>
<dbReference type="PANTHER" id="PTHR30097">
    <property type="entry name" value="CATION EFFLUX SYSTEM PROTEIN CUSB"/>
    <property type="match status" value="1"/>
</dbReference>
<dbReference type="Proteomes" id="UP000051934">
    <property type="component" value="Unassembled WGS sequence"/>
</dbReference>
<feature type="domain" description="CzcB-like C-terminal circularly permuted SH3-like" evidence="3">
    <location>
        <begin position="246"/>
        <end position="306"/>
    </location>
</feature>
<organism evidence="4 5">
    <name type="scientific">OM182 bacterium BACL3 MAG-120507-bin80</name>
    <dbReference type="NCBI Taxonomy" id="1655577"/>
    <lineage>
        <taxon>Bacteria</taxon>
        <taxon>Pseudomonadati</taxon>
        <taxon>Pseudomonadota</taxon>
        <taxon>Gammaproteobacteria</taxon>
        <taxon>OMG group</taxon>
        <taxon>OM182 clade</taxon>
    </lineage>
</organism>
<evidence type="ECO:0000259" key="2">
    <source>
        <dbReference type="Pfam" id="PF25973"/>
    </source>
</evidence>